<dbReference type="Proteomes" id="UP000814176">
    <property type="component" value="Unassembled WGS sequence"/>
</dbReference>
<feature type="region of interest" description="Disordered" evidence="1">
    <location>
        <begin position="534"/>
        <end position="565"/>
    </location>
</feature>
<proteinExistence type="predicted"/>
<dbReference type="EMBL" id="JADCUA010000002">
    <property type="protein sequence ID" value="KAH9842494.1"/>
    <property type="molecule type" value="Genomic_DNA"/>
</dbReference>
<gene>
    <name evidence="2" type="ORF">C8Q71DRAFT_205268</name>
</gene>
<dbReference type="SUPFAM" id="SSF52047">
    <property type="entry name" value="RNI-like"/>
    <property type="match status" value="1"/>
</dbReference>
<comment type="caution">
    <text evidence="2">The sequence shown here is derived from an EMBL/GenBank/DDBJ whole genome shotgun (WGS) entry which is preliminary data.</text>
</comment>
<evidence type="ECO:0000256" key="1">
    <source>
        <dbReference type="SAM" id="MobiDB-lite"/>
    </source>
</evidence>
<name>A0ABQ8KU13_9APHY</name>
<evidence type="ECO:0000313" key="2">
    <source>
        <dbReference type="EMBL" id="KAH9842494.1"/>
    </source>
</evidence>
<protein>
    <recommendedName>
        <fullName evidence="4">F-box domain-containing protein</fullName>
    </recommendedName>
</protein>
<reference evidence="2 3" key="1">
    <citation type="journal article" date="2021" name="Environ. Microbiol.">
        <title>Gene family expansions and transcriptome signatures uncover fungal adaptations to wood decay.</title>
        <authorList>
            <person name="Hage H."/>
            <person name="Miyauchi S."/>
            <person name="Viragh M."/>
            <person name="Drula E."/>
            <person name="Min B."/>
            <person name="Chaduli D."/>
            <person name="Navarro D."/>
            <person name="Favel A."/>
            <person name="Norest M."/>
            <person name="Lesage-Meessen L."/>
            <person name="Balint B."/>
            <person name="Merenyi Z."/>
            <person name="de Eugenio L."/>
            <person name="Morin E."/>
            <person name="Martinez A.T."/>
            <person name="Baldrian P."/>
            <person name="Stursova M."/>
            <person name="Martinez M.J."/>
            <person name="Novotny C."/>
            <person name="Magnuson J.K."/>
            <person name="Spatafora J.W."/>
            <person name="Maurice S."/>
            <person name="Pangilinan J."/>
            <person name="Andreopoulos W."/>
            <person name="LaButti K."/>
            <person name="Hundley H."/>
            <person name="Na H."/>
            <person name="Kuo A."/>
            <person name="Barry K."/>
            <person name="Lipzen A."/>
            <person name="Henrissat B."/>
            <person name="Riley R."/>
            <person name="Ahrendt S."/>
            <person name="Nagy L.G."/>
            <person name="Grigoriev I.V."/>
            <person name="Martin F."/>
            <person name="Rosso M.N."/>
        </authorList>
    </citation>
    <scope>NUCLEOTIDE SEQUENCE [LARGE SCALE GENOMIC DNA]</scope>
    <source>
        <strain evidence="2 3">CIRM-BRFM 1785</strain>
    </source>
</reference>
<feature type="compositionally biased region" description="Acidic residues" evidence="1">
    <location>
        <begin position="544"/>
        <end position="559"/>
    </location>
</feature>
<evidence type="ECO:0000313" key="3">
    <source>
        <dbReference type="Proteomes" id="UP000814176"/>
    </source>
</evidence>
<organism evidence="2 3">
    <name type="scientific">Rhodofomes roseus</name>
    <dbReference type="NCBI Taxonomy" id="34475"/>
    <lineage>
        <taxon>Eukaryota</taxon>
        <taxon>Fungi</taxon>
        <taxon>Dikarya</taxon>
        <taxon>Basidiomycota</taxon>
        <taxon>Agaricomycotina</taxon>
        <taxon>Agaricomycetes</taxon>
        <taxon>Polyporales</taxon>
        <taxon>Rhodofomes</taxon>
    </lineage>
</organism>
<sequence>MFCSHRALQNNDILHEIFTWLRPHVLHDDPTPEEEERRKDARQDLLSMALVCKTFSEHALDALWRELDDLLPVMQLFTESHDLEGDGITVGGLAGGLAGGQDVSHFNHLISEHEWTRFRHYARRVRIIRSSGFGTFEASMLLHLGRRNTGKALFPCLRCLTHTVRSNQDTGLLSLVTPTLEDVKLEFCGETWSGTENIESPAIARKVRDYAVQLCLSTVCSNVPELRLLTITGLGRISSLAPLLPCAHLEELHVQDAVLGPRSLRTLASIDSLHELDMSFELTDYEFSSCSGLTNLRSLSLSGPMYQIPTILDMVSSTHVRTVRIADPSNKATYKECTECVQVASKFPLLDEFFLVADNGFSFSESLDGPHFVNTSVPLTELIRPLLRHRSLRTLSISRWQPGGFGFSDADVETLATAWPGIVTLMLTVNRAEAVPSLNALVVLARSCPALRTLELPSITIASAEQLRPPDPPPAPHGLRTFEVGDPDRRTEDFDAKELARWLVALFPRFRMPGDCEDFPEFLAKLLGELQRLQSEAPSTAPSEPEEDAVAAAEQEEEEGRASSP</sequence>
<dbReference type="GeneID" id="71997731"/>
<keyword evidence="3" id="KW-1185">Reference proteome</keyword>
<evidence type="ECO:0008006" key="4">
    <source>
        <dbReference type="Google" id="ProtNLM"/>
    </source>
</evidence>
<dbReference type="InterPro" id="IPR032675">
    <property type="entry name" value="LRR_dom_sf"/>
</dbReference>
<dbReference type="RefSeq" id="XP_047783541.1">
    <property type="nucleotide sequence ID" value="XM_047916999.1"/>
</dbReference>
<feature type="region of interest" description="Disordered" evidence="1">
    <location>
        <begin position="465"/>
        <end position="489"/>
    </location>
</feature>
<dbReference type="Gene3D" id="3.80.10.10">
    <property type="entry name" value="Ribonuclease Inhibitor"/>
    <property type="match status" value="1"/>
</dbReference>
<accession>A0ABQ8KU13</accession>